<dbReference type="PANTHER" id="PTHR11091">
    <property type="entry name" value="OXIDOREDUCTASE-RELATED"/>
    <property type="match status" value="1"/>
</dbReference>
<dbReference type="Gene3D" id="3.30.1370.60">
    <property type="entry name" value="Hypothetical oxidoreductase yiak, domain 2"/>
    <property type="match status" value="1"/>
</dbReference>
<reference evidence="3" key="1">
    <citation type="submission" date="2005-08" db="EMBL/GenBank/DDBJ databases">
        <title>Complete sequence of a megaplasmid of Ralstonia eutropha JMP134.</title>
        <authorList>
            <person name="Copeland A."/>
            <person name="Lucas S."/>
            <person name="Lapidus A."/>
            <person name="Barry K."/>
            <person name="Detter J.C."/>
            <person name="Glavina T."/>
            <person name="Hammon N."/>
            <person name="Israni S."/>
            <person name="Pitluck S."/>
            <person name="Goltsman E."/>
            <person name="Martinez M."/>
            <person name="Vergez L."/>
            <person name="Larimer F."/>
            <person name="Land M."/>
            <person name="Lykidis A."/>
            <person name="Richardson P."/>
        </authorList>
    </citation>
    <scope>NUCLEOTIDE SEQUENCE [LARGE SCALE GENOMIC DNA]</scope>
    <source>
        <strain evidence="3">JMP134</strain>
        <plasmid evidence="3">megaplasmid</plasmid>
    </source>
</reference>
<protein>
    <submittedName>
        <fullName evidence="3">Malate/L-lactate dehydrogenase</fullName>
    </submittedName>
</protein>
<evidence type="ECO:0000256" key="2">
    <source>
        <dbReference type="ARBA" id="ARBA00023002"/>
    </source>
</evidence>
<dbReference type="AlphaFoldDB" id="Q46MG8"/>
<dbReference type="InterPro" id="IPR043144">
    <property type="entry name" value="Mal/L-sulf/L-lact_DH-like_ah"/>
</dbReference>
<dbReference type="SUPFAM" id="SSF89733">
    <property type="entry name" value="L-sulfolactate dehydrogenase-like"/>
    <property type="match status" value="1"/>
</dbReference>
<evidence type="ECO:0000313" key="3">
    <source>
        <dbReference type="EMBL" id="AAZ65662.1"/>
    </source>
</evidence>
<evidence type="ECO:0000256" key="1">
    <source>
        <dbReference type="ARBA" id="ARBA00006056"/>
    </source>
</evidence>
<proteinExistence type="inferred from homology"/>
<organism evidence="3">
    <name type="scientific">Cupriavidus pinatubonensis (strain JMP 134 / LMG 1197)</name>
    <name type="common">Cupriavidus necator (strain JMP 134)</name>
    <dbReference type="NCBI Taxonomy" id="264198"/>
    <lineage>
        <taxon>Bacteria</taxon>
        <taxon>Pseudomonadati</taxon>
        <taxon>Pseudomonadota</taxon>
        <taxon>Betaproteobacteria</taxon>
        <taxon>Burkholderiales</taxon>
        <taxon>Burkholderiaceae</taxon>
        <taxon>Cupriavidus</taxon>
    </lineage>
</organism>
<name>Q46MG8_CUPPJ</name>
<dbReference type="GO" id="GO:0016491">
    <property type="term" value="F:oxidoreductase activity"/>
    <property type="evidence" value="ECO:0007669"/>
    <property type="project" value="UniProtKB-KW"/>
</dbReference>
<comment type="similarity">
    <text evidence="1">Belongs to the LDH2/MDH2 oxidoreductase family.</text>
</comment>
<dbReference type="EMBL" id="CP000092">
    <property type="protein sequence ID" value="AAZ65662.1"/>
    <property type="molecule type" value="Genomic_DNA"/>
</dbReference>
<sequence>MNIRWSPQVLERWTAKVFVSCGVTAHHAAEAAAALVRSELRGYKTHGMTRVPSYVDRLRAGDFNPHASMTHRSFPGGIVLDADGAMGQIAGPHAVRLGLEALESSASVLIAVQSCGHLGALGIHALLAAEAGAFCMVGQRTPPVLGMEGFSGPAIGHNPIAFGCPLPGQAPIVFDVACSVAARGHILLAAREGKPIIEGWALDADGQPTTDAQRALAGSLLPTGGHKGIGIAMMVECLAGALAATADSLSPERNHVGSGGAVGRQGGFVWLVKPQAFAGQGAFAGYMTHWTDTYLAAGGESARLPGHRGDALEQEGREHGIALPDAIAQELSALGRQLDIPFPNQAQGA</sequence>
<dbReference type="InterPro" id="IPR036111">
    <property type="entry name" value="Mal/L-sulfo/L-lacto_DH-like_sf"/>
</dbReference>
<accession>Q46MG8</accession>
<dbReference type="HOGENOM" id="CLU_040452_2_0_4"/>
<dbReference type="Gene3D" id="1.10.1530.10">
    <property type="match status" value="1"/>
</dbReference>
<keyword evidence="3" id="KW-0614">Plasmid</keyword>
<dbReference type="eggNOG" id="COG2055">
    <property type="taxonomic scope" value="Bacteria"/>
</dbReference>
<dbReference type="InterPro" id="IPR003767">
    <property type="entry name" value="Malate/L-lactate_DH-like"/>
</dbReference>
<dbReference type="PANTHER" id="PTHR11091:SF0">
    <property type="entry name" value="MALATE DEHYDROGENASE"/>
    <property type="match status" value="1"/>
</dbReference>
<dbReference type="OrthoDB" id="924592at2"/>
<gene>
    <name evidence="3" type="ordered locus">Reut_C6359</name>
</gene>
<keyword evidence="2" id="KW-0560">Oxidoreductase</keyword>
<dbReference type="KEGG" id="reu:Reut_C6359"/>
<dbReference type="InterPro" id="IPR043143">
    <property type="entry name" value="Mal/L-sulf/L-lact_DH-like_NADP"/>
</dbReference>
<geneLocation type="plasmid" evidence="3">
    <name>megaplasmid</name>
</geneLocation>
<dbReference type="Pfam" id="PF02615">
    <property type="entry name" value="Ldh_2"/>
    <property type="match status" value="1"/>
</dbReference>